<dbReference type="AlphaFoldDB" id="A0AAV6TY18"/>
<dbReference type="InterPro" id="IPR053027">
    <property type="entry name" value="AGGF1"/>
</dbReference>
<evidence type="ECO:0000259" key="2">
    <source>
        <dbReference type="PROSITE" id="PS50006"/>
    </source>
</evidence>
<dbReference type="CDD" id="cd16164">
    <property type="entry name" value="OCRE_VG5Q"/>
    <property type="match status" value="1"/>
</dbReference>
<evidence type="ECO:0000259" key="3">
    <source>
        <dbReference type="PROSITE" id="PS50174"/>
    </source>
</evidence>
<dbReference type="InterPro" id="IPR000253">
    <property type="entry name" value="FHA_dom"/>
</dbReference>
<proteinExistence type="predicted"/>
<protein>
    <recommendedName>
        <fullName evidence="6">Angiogenic factor with G patch and FHA domains 1</fullName>
    </recommendedName>
</protein>
<gene>
    <name evidence="4" type="ORF">JTE90_004737</name>
</gene>
<dbReference type="PANTHER" id="PTHR23106:SF24">
    <property type="entry name" value="ANGIOGENIC FACTOR WITH G PATCH AND FHA DOMAINS 1"/>
    <property type="match status" value="1"/>
</dbReference>
<evidence type="ECO:0000256" key="1">
    <source>
        <dbReference type="SAM" id="MobiDB-lite"/>
    </source>
</evidence>
<dbReference type="PROSITE" id="PS50006">
    <property type="entry name" value="FHA_DOMAIN"/>
    <property type="match status" value="1"/>
</dbReference>
<dbReference type="InterPro" id="IPR000467">
    <property type="entry name" value="G_patch_dom"/>
</dbReference>
<dbReference type="PANTHER" id="PTHR23106">
    <property type="entry name" value="ANGIOGENIC FACTOR WITH G PATCH AND FHA DOMAINS 1"/>
    <property type="match status" value="1"/>
</dbReference>
<keyword evidence="5" id="KW-1185">Reference proteome</keyword>
<dbReference type="EMBL" id="JAFNEN010000911">
    <property type="protein sequence ID" value="KAG8176199.1"/>
    <property type="molecule type" value="Genomic_DNA"/>
</dbReference>
<dbReference type="Pfam" id="PF01585">
    <property type="entry name" value="G-patch"/>
    <property type="match status" value="1"/>
</dbReference>
<feature type="domain" description="G-patch" evidence="3">
    <location>
        <begin position="601"/>
        <end position="647"/>
    </location>
</feature>
<dbReference type="InterPro" id="IPR041591">
    <property type="entry name" value="OCRE"/>
</dbReference>
<dbReference type="PROSITE" id="PS50174">
    <property type="entry name" value="G_PATCH"/>
    <property type="match status" value="1"/>
</dbReference>
<name>A0AAV6TY18_9ARAC</name>
<dbReference type="Pfam" id="PF17780">
    <property type="entry name" value="OCRE"/>
    <property type="match status" value="2"/>
</dbReference>
<dbReference type="Proteomes" id="UP000827092">
    <property type="component" value="Unassembled WGS sequence"/>
</dbReference>
<organism evidence="4 5">
    <name type="scientific">Oedothorax gibbosus</name>
    <dbReference type="NCBI Taxonomy" id="931172"/>
    <lineage>
        <taxon>Eukaryota</taxon>
        <taxon>Metazoa</taxon>
        <taxon>Ecdysozoa</taxon>
        <taxon>Arthropoda</taxon>
        <taxon>Chelicerata</taxon>
        <taxon>Arachnida</taxon>
        <taxon>Araneae</taxon>
        <taxon>Araneomorphae</taxon>
        <taxon>Entelegynae</taxon>
        <taxon>Araneoidea</taxon>
        <taxon>Linyphiidae</taxon>
        <taxon>Erigoninae</taxon>
        <taxon>Oedothorax</taxon>
    </lineage>
</organism>
<dbReference type="Gene3D" id="2.60.200.20">
    <property type="match status" value="1"/>
</dbReference>
<dbReference type="GO" id="GO:0003676">
    <property type="term" value="F:nucleic acid binding"/>
    <property type="evidence" value="ECO:0007669"/>
    <property type="project" value="InterPro"/>
</dbReference>
<dbReference type="InterPro" id="IPR035624">
    <property type="entry name" value="AGGF1_OCRE"/>
</dbReference>
<dbReference type="CDD" id="cd22686">
    <property type="entry name" value="FHA_AGGF1"/>
    <property type="match status" value="1"/>
</dbReference>
<dbReference type="SUPFAM" id="SSF49879">
    <property type="entry name" value="SMAD/FHA domain"/>
    <property type="match status" value="1"/>
</dbReference>
<feature type="region of interest" description="Disordered" evidence="1">
    <location>
        <begin position="353"/>
        <end position="391"/>
    </location>
</feature>
<feature type="domain" description="FHA" evidence="2">
    <location>
        <begin position="419"/>
        <end position="470"/>
    </location>
</feature>
<dbReference type="SMART" id="SM00240">
    <property type="entry name" value="FHA"/>
    <property type="match status" value="1"/>
</dbReference>
<comment type="caution">
    <text evidence="4">The sequence shown here is derived from an EMBL/GenBank/DDBJ whole genome shotgun (WGS) entry which is preliminary data.</text>
</comment>
<reference evidence="4 5" key="1">
    <citation type="journal article" date="2022" name="Nat. Ecol. Evol.">
        <title>A masculinizing supergene underlies an exaggerated male reproductive morph in a spider.</title>
        <authorList>
            <person name="Hendrickx F."/>
            <person name="De Corte Z."/>
            <person name="Sonet G."/>
            <person name="Van Belleghem S.M."/>
            <person name="Kostlbacher S."/>
            <person name="Vangestel C."/>
        </authorList>
    </citation>
    <scope>NUCLEOTIDE SEQUENCE [LARGE SCALE GENOMIC DNA]</scope>
    <source>
        <strain evidence="4">W744_W776</strain>
    </source>
</reference>
<dbReference type="Pfam" id="PF00498">
    <property type="entry name" value="FHA"/>
    <property type="match status" value="1"/>
</dbReference>
<dbReference type="SMART" id="SM00443">
    <property type="entry name" value="G_patch"/>
    <property type="match status" value="1"/>
</dbReference>
<evidence type="ECO:0000313" key="5">
    <source>
        <dbReference type="Proteomes" id="UP000827092"/>
    </source>
</evidence>
<evidence type="ECO:0008006" key="6">
    <source>
        <dbReference type="Google" id="ProtNLM"/>
    </source>
</evidence>
<evidence type="ECO:0000313" key="4">
    <source>
        <dbReference type="EMBL" id="KAG8176199.1"/>
    </source>
</evidence>
<sequence>MNTTERNTCEECANLESVLNEKDCEIKKLQALIKKLKSFLLDYETQAKMCKNCPVKEEWKLDIVENTDNTLSVKDKTENKDKVYYETLKSNFICEGDSNIENSRNASNNNITSENENTSDYIYDANLKMYYCPSTGYYYDHKSGLFYLPQTRSYYSYNYTKGEYELCGTSASDELVKDDCDSVLDKVSDLNICDNEFGSTHNDKFSHNFLQVETVSERKEILDDALCEGFSKDWKPTEGSNATIQDLVRNVAEQTSGLSDYIYDEKSAMYYSPSTGHYYDPVKKLLYDPHTATYYLYIEETGSYEFYCKADEAASMSLIPKYHHKKKNYKKKQWRKKVFSSVKSDDYLKDNSELIQNNTEDSRDSLEEGEILSTSDSDSESDSSSESASSFGPPCIRAIVKKSEKLRIGSLILITCSGAIIGREKFNTICVSEIGVSKAHAEIIFNSNSRKYTIEDLGSQNGTFVNDIRLSVPKQKSEPLTLNHGDILTLGTCELLLHIHEGLFTCDKCEPGQVLAEISAKEAKPAFVLKTKAEKEKERREEKNRLKKKYGLKGDEYVPGKKSSGSGIKYEDKADIRRKTVGSQNPYEKTEAASMHESISNSNKGFQMLKKLGWNEGDTLGLNGTGLSEPIPLRPWLTFAGLGCTELQATSRLPPGDKRKQRWVKAQERYLQLTQANSENEQTSDK</sequence>
<dbReference type="InterPro" id="IPR008984">
    <property type="entry name" value="SMAD_FHA_dom_sf"/>
</dbReference>
<accession>A0AAV6TY18</accession>